<feature type="transmembrane region" description="Helical" evidence="1">
    <location>
        <begin position="50"/>
        <end position="70"/>
    </location>
</feature>
<organism evidence="2 3">
    <name type="scientific">Spiribacter pallidus</name>
    <dbReference type="NCBI Taxonomy" id="1987936"/>
    <lineage>
        <taxon>Bacteria</taxon>
        <taxon>Pseudomonadati</taxon>
        <taxon>Pseudomonadota</taxon>
        <taxon>Gammaproteobacteria</taxon>
        <taxon>Chromatiales</taxon>
        <taxon>Ectothiorhodospiraceae</taxon>
        <taxon>Spiribacter</taxon>
    </lineage>
</organism>
<comment type="caution">
    <text evidence="2">The sequence shown here is derived from an EMBL/GenBank/DDBJ whole genome shotgun (WGS) entry which is preliminary data.</text>
</comment>
<gene>
    <name evidence="2" type="ORF">V6X73_01455</name>
</gene>
<keyword evidence="3" id="KW-1185">Reference proteome</keyword>
<feature type="transmembrane region" description="Helical" evidence="1">
    <location>
        <begin position="20"/>
        <end position="38"/>
    </location>
</feature>
<evidence type="ECO:0000313" key="3">
    <source>
        <dbReference type="Proteomes" id="UP001556709"/>
    </source>
</evidence>
<dbReference type="EMBL" id="JBAKFM010000001">
    <property type="protein sequence ID" value="MEX0468403.1"/>
    <property type="molecule type" value="Genomic_DNA"/>
</dbReference>
<name>A0ABV3T9U5_9GAMM</name>
<evidence type="ECO:0000256" key="1">
    <source>
        <dbReference type="SAM" id="Phobius"/>
    </source>
</evidence>
<accession>A0ABV3T9U5</accession>
<keyword evidence="1" id="KW-0812">Transmembrane</keyword>
<proteinExistence type="predicted"/>
<sequence length="115" mass="12060">MEFSIFGILAVVLELFRPLLLPMGLVVAADLLLFGAVIGRHRRLNLRAGVRTSLIIGAVAAAATAFYLPAWTGADLSQLSSMIDYAGIIGGAIGVGVAIGLLSYPPVQLLMRRPA</sequence>
<keyword evidence="1" id="KW-0472">Membrane</keyword>
<dbReference type="Proteomes" id="UP001556709">
    <property type="component" value="Unassembled WGS sequence"/>
</dbReference>
<keyword evidence="1" id="KW-1133">Transmembrane helix</keyword>
<reference evidence="2 3" key="1">
    <citation type="submission" date="2024-02" db="EMBL/GenBank/DDBJ databases">
        <title>New especies of Spiribacter isolated from saline water.</title>
        <authorList>
            <person name="Leon M.J."/>
            <person name="De La Haba R."/>
            <person name="Sanchez-Porro C."/>
            <person name="Ventosa A."/>
        </authorList>
    </citation>
    <scope>NUCLEOTIDE SEQUENCE [LARGE SCALE GENOMIC DNA]</scope>
    <source>
        <strain evidence="3">ag22IC6-390</strain>
    </source>
</reference>
<feature type="transmembrane region" description="Helical" evidence="1">
    <location>
        <begin position="82"/>
        <end position="104"/>
    </location>
</feature>
<dbReference type="RefSeq" id="WP_367958094.1">
    <property type="nucleotide sequence ID" value="NZ_JBAKFH010000003.1"/>
</dbReference>
<evidence type="ECO:0000313" key="2">
    <source>
        <dbReference type="EMBL" id="MEX0468403.1"/>
    </source>
</evidence>
<protein>
    <submittedName>
        <fullName evidence="2">DUF5368 family protein</fullName>
    </submittedName>
</protein>